<keyword evidence="2 5" id="KW-0378">Hydrolase</keyword>
<comment type="similarity">
    <text evidence="1">Belongs to the peptidase S33 family.</text>
</comment>
<name>A0AA48HJ18_9ALTE</name>
<dbReference type="Gene3D" id="3.40.50.1820">
    <property type="entry name" value="alpha/beta hydrolase"/>
    <property type="match status" value="2"/>
</dbReference>
<accession>A0AA48HJ18</accession>
<feature type="chain" id="PRO_5041349108" evidence="3">
    <location>
        <begin position="21"/>
        <end position="486"/>
    </location>
</feature>
<dbReference type="Proteomes" id="UP001333710">
    <property type="component" value="Chromosome"/>
</dbReference>
<gene>
    <name evidence="5" type="ORF">MACH26_17100</name>
</gene>
<dbReference type="InterPro" id="IPR029058">
    <property type="entry name" value="AB_hydrolase_fold"/>
</dbReference>
<protein>
    <submittedName>
        <fullName evidence="5">Alpha/beta hydrolase</fullName>
    </submittedName>
</protein>
<keyword evidence="3" id="KW-0732">Signal</keyword>
<evidence type="ECO:0000313" key="6">
    <source>
        <dbReference type="Proteomes" id="UP001333710"/>
    </source>
</evidence>
<dbReference type="Pfam" id="PF00561">
    <property type="entry name" value="Abhydrolase_1"/>
    <property type="match status" value="1"/>
</dbReference>
<evidence type="ECO:0000313" key="5">
    <source>
        <dbReference type="EMBL" id="BDX06189.1"/>
    </source>
</evidence>
<dbReference type="EMBL" id="AP027272">
    <property type="protein sequence ID" value="BDX06189.1"/>
    <property type="molecule type" value="Genomic_DNA"/>
</dbReference>
<keyword evidence="6" id="KW-1185">Reference proteome</keyword>
<evidence type="ECO:0000256" key="3">
    <source>
        <dbReference type="SAM" id="SignalP"/>
    </source>
</evidence>
<dbReference type="RefSeq" id="WP_338292221.1">
    <property type="nucleotide sequence ID" value="NZ_AP027272.1"/>
</dbReference>
<dbReference type="InterPro" id="IPR000073">
    <property type="entry name" value="AB_hydrolase_1"/>
</dbReference>
<feature type="domain" description="AB hydrolase-1" evidence="4">
    <location>
        <begin position="82"/>
        <end position="455"/>
    </location>
</feature>
<feature type="signal peptide" evidence="3">
    <location>
        <begin position="1"/>
        <end position="20"/>
    </location>
</feature>
<dbReference type="AlphaFoldDB" id="A0AA48HJ18"/>
<dbReference type="GO" id="GO:0016787">
    <property type="term" value="F:hydrolase activity"/>
    <property type="evidence" value="ECO:0007669"/>
    <property type="project" value="UniProtKB-KW"/>
</dbReference>
<dbReference type="PANTHER" id="PTHR43248">
    <property type="entry name" value="2-SUCCINYL-6-HYDROXY-2,4-CYCLOHEXADIENE-1-CARBOXYLATE SYNTHASE"/>
    <property type="match status" value="1"/>
</dbReference>
<reference evidence="5" key="1">
    <citation type="submission" date="2023-01" db="EMBL/GenBank/DDBJ databases">
        <title>Complete genome sequence of Planctobacterium marinum strain Dej080120_11.</title>
        <authorList>
            <person name="Ueki S."/>
            <person name="Maruyama F."/>
        </authorList>
    </citation>
    <scope>NUCLEOTIDE SEQUENCE</scope>
    <source>
        <strain evidence="5">Dej080120_11</strain>
    </source>
</reference>
<evidence type="ECO:0000256" key="2">
    <source>
        <dbReference type="ARBA" id="ARBA00022801"/>
    </source>
</evidence>
<organism evidence="5 6">
    <name type="scientific">Planctobacterium marinum</name>
    <dbReference type="NCBI Taxonomy" id="1631968"/>
    <lineage>
        <taxon>Bacteria</taxon>
        <taxon>Pseudomonadati</taxon>
        <taxon>Pseudomonadota</taxon>
        <taxon>Gammaproteobacteria</taxon>
        <taxon>Alteromonadales</taxon>
        <taxon>Alteromonadaceae</taxon>
        <taxon>Planctobacterium</taxon>
    </lineage>
</organism>
<dbReference type="InterPro" id="IPR051601">
    <property type="entry name" value="Serine_prot/Carboxylest_S33"/>
</dbReference>
<proteinExistence type="inferred from homology"/>
<dbReference type="SUPFAM" id="SSF53474">
    <property type="entry name" value="alpha/beta-Hydrolases"/>
    <property type="match status" value="1"/>
</dbReference>
<evidence type="ECO:0000256" key="1">
    <source>
        <dbReference type="ARBA" id="ARBA00010088"/>
    </source>
</evidence>
<dbReference type="KEGG" id="pmaw:MACH26_17100"/>
<evidence type="ECO:0000259" key="4">
    <source>
        <dbReference type="Pfam" id="PF00561"/>
    </source>
</evidence>
<sequence length="486" mass="53612">MRIIQLMTGLALVFSLASHAETVLNRGKLSEQAIEFKANSGDSTDAFEGFIMVPENRNNPDSRKIRVNYVRFPSTSDNPGHPIVYLSGGPGGSGIATAKWRRFLLFMALREFGDVIALDQRGTGQSEQAETCVSDESISLTERVSDAEIAKRYREAAKHCLAQWQQQGVDVYGYTTVQNALDIDDLRKHLDAEKVNLWGISYGSHLALAAVKLFDDKIDKVIIASAEGLDQTIKLPAQTNQYFAAVNEVLAKQDVGKQVSDLPGLMRRVHASLEDAPLTLEIPGKAGKVTQMLFQRYHMQKLSSMAIADPGHYLAMLVQIYAALDRGDTKLLVQVLQRGFFNDEAIAFRLMPLAMDVASGITAKRLNKVEQQMDNALLGPYLNFPMPMLNNIDPQLDLGDTFRAKPLSDVPVLLLTGSLDGRTYPEEQRQAVSSLSKVTQIIVENAGHNLFTSHPEVLNRMKTFLAGQKTSEATIVLPLPELSLSK</sequence>